<accession>A0A0C4EC43</accession>
<reference evidence="3" key="4">
    <citation type="journal article" date="2015" name="G3 (Bethesda)">
        <title>Genome sequences of three phytopathogenic species of the Magnaporthaceae family of fungi.</title>
        <authorList>
            <person name="Okagaki L.H."/>
            <person name="Nunes C.C."/>
            <person name="Sailsbery J."/>
            <person name="Clay B."/>
            <person name="Brown D."/>
            <person name="John T."/>
            <person name="Oh Y."/>
            <person name="Young N."/>
            <person name="Fitzgerald M."/>
            <person name="Haas B.J."/>
            <person name="Zeng Q."/>
            <person name="Young S."/>
            <person name="Adiconis X."/>
            <person name="Fan L."/>
            <person name="Levin J.Z."/>
            <person name="Mitchell T.K."/>
            <person name="Okubara P.A."/>
            <person name="Farman M.L."/>
            <person name="Kohn L.M."/>
            <person name="Birren B."/>
            <person name="Ma L.-J."/>
            <person name="Dean R.A."/>
        </authorList>
    </citation>
    <scope>NUCLEOTIDE SEQUENCE</scope>
    <source>
        <strain evidence="3">ATCC 64411 / 73-15</strain>
    </source>
</reference>
<organism evidence="3 4">
    <name type="scientific">Magnaporthiopsis poae (strain ATCC 64411 / 73-15)</name>
    <name type="common">Kentucky bluegrass fungus</name>
    <name type="synonym">Magnaporthe poae</name>
    <dbReference type="NCBI Taxonomy" id="644358"/>
    <lineage>
        <taxon>Eukaryota</taxon>
        <taxon>Fungi</taxon>
        <taxon>Dikarya</taxon>
        <taxon>Ascomycota</taxon>
        <taxon>Pezizomycotina</taxon>
        <taxon>Sordariomycetes</taxon>
        <taxon>Sordariomycetidae</taxon>
        <taxon>Magnaporthales</taxon>
        <taxon>Magnaporthaceae</taxon>
        <taxon>Magnaporthiopsis</taxon>
    </lineage>
</organism>
<dbReference type="EMBL" id="ADBL01002296">
    <property type="status" value="NOT_ANNOTATED_CDS"/>
    <property type="molecule type" value="Genomic_DNA"/>
</dbReference>
<dbReference type="OMA" id="IHRARIN"/>
<dbReference type="PANTHER" id="PTHR33112">
    <property type="entry name" value="DOMAIN PROTEIN, PUTATIVE-RELATED"/>
    <property type="match status" value="1"/>
</dbReference>
<gene>
    <name evidence="2" type="ORF">MAPG_10257</name>
</gene>
<reference evidence="2" key="3">
    <citation type="submission" date="2011-03" db="EMBL/GenBank/DDBJ databases">
        <title>Annotation of Magnaporthe poae ATCC 64411.</title>
        <authorList>
            <person name="Ma L.-J."/>
            <person name="Dead R."/>
            <person name="Young S.K."/>
            <person name="Zeng Q."/>
            <person name="Gargeya S."/>
            <person name="Fitzgerald M."/>
            <person name="Haas B."/>
            <person name="Abouelleil A."/>
            <person name="Alvarado L."/>
            <person name="Arachchi H.M."/>
            <person name="Berlin A."/>
            <person name="Brown A."/>
            <person name="Chapman S.B."/>
            <person name="Chen Z."/>
            <person name="Dunbar C."/>
            <person name="Freedman E."/>
            <person name="Gearin G."/>
            <person name="Gellesch M."/>
            <person name="Goldberg J."/>
            <person name="Griggs A."/>
            <person name="Gujja S."/>
            <person name="Heiman D."/>
            <person name="Howarth C."/>
            <person name="Larson L."/>
            <person name="Lui A."/>
            <person name="MacDonald P.J.P."/>
            <person name="Mehta T."/>
            <person name="Montmayeur A."/>
            <person name="Murphy C."/>
            <person name="Neiman D."/>
            <person name="Pearson M."/>
            <person name="Priest M."/>
            <person name="Roberts A."/>
            <person name="Saif S."/>
            <person name="Shea T."/>
            <person name="Shenoy N."/>
            <person name="Sisk P."/>
            <person name="Stolte C."/>
            <person name="Sykes S."/>
            <person name="Yandava C."/>
            <person name="Wortman J."/>
            <person name="Nusbaum C."/>
            <person name="Birren B."/>
        </authorList>
    </citation>
    <scope>NUCLEOTIDE SEQUENCE</scope>
    <source>
        <strain evidence="2">ATCC 64411</strain>
    </source>
</reference>
<dbReference type="AlphaFoldDB" id="A0A0C4EC43"/>
<dbReference type="Proteomes" id="UP000011715">
    <property type="component" value="Unassembled WGS sequence"/>
</dbReference>
<feature type="domain" description="Heterokaryon incompatibility" evidence="1">
    <location>
        <begin position="173"/>
        <end position="293"/>
    </location>
</feature>
<name>A0A0C4EC43_MAGP6</name>
<dbReference type="eggNOG" id="ENOG502RVCI">
    <property type="taxonomic scope" value="Eukaryota"/>
</dbReference>
<dbReference type="VEuPathDB" id="FungiDB:MAPG_10257"/>
<proteinExistence type="predicted"/>
<dbReference type="OrthoDB" id="5347061at2759"/>
<dbReference type="STRING" id="644358.A0A0C4EC43"/>
<dbReference type="EnsemblFungi" id="MAPG_10257T0">
    <property type="protein sequence ID" value="MAPG_10257T0"/>
    <property type="gene ID" value="MAPG_10257"/>
</dbReference>
<protein>
    <recommendedName>
        <fullName evidence="1">Heterokaryon incompatibility domain-containing protein</fullName>
    </recommendedName>
</protein>
<evidence type="ECO:0000313" key="4">
    <source>
        <dbReference type="Proteomes" id="UP000011715"/>
    </source>
</evidence>
<dbReference type="EMBL" id="GL876975">
    <property type="protein sequence ID" value="KLU90403.1"/>
    <property type="molecule type" value="Genomic_DNA"/>
</dbReference>
<evidence type="ECO:0000259" key="1">
    <source>
        <dbReference type="Pfam" id="PF06985"/>
    </source>
</evidence>
<dbReference type="Pfam" id="PF06985">
    <property type="entry name" value="HET"/>
    <property type="match status" value="1"/>
</dbReference>
<keyword evidence="4" id="KW-1185">Reference proteome</keyword>
<dbReference type="PANTHER" id="PTHR33112:SF9">
    <property type="entry name" value="HETEROKARYON INCOMPATIBILITY DOMAIN-CONTAINING PROTEIN"/>
    <property type="match status" value="1"/>
</dbReference>
<evidence type="ECO:0000313" key="3">
    <source>
        <dbReference type="EnsemblFungi" id="MAPG_10257T0"/>
    </source>
</evidence>
<sequence length="576" mass="64317">MSSSALIGSRPPVKAECEVCCGIGALLISATVGELAEGEDAGCSLCEILRRAINTHTPGRPPDEPISLCHGLGIYEMVVGGYADNRIKISVYGHDRPGAEMRSVYEAGLYEETPADAVVDIIGNTSSPAAMSKIRGWIENCRENHKGCRLATPQPLPTRVLDPLKTESSTIDARKECISWDQLPRTFQDAVAMTRALDVRYLWIDSLCIVQDDAKDWQRESAKMHLTYRGAYLTLAASSSAGPGGGLFRDVPSEYSLRDWDLNGQRIRTRRKIPHIDSACDYPLMRRGWVFQERVLSRRVLHFSTAELAWECMEDNACECGQFYQHLGVTDSLLAPKERYRPIDEPKGWLMFVWRKIVMDYSRMELSYEKDVFPALSGVAELQRAVRGSTYLAGLWSDTLIYDLLWRVPKIWSLPVHEFQYDRVARPLGWRAPTWSWASVKSAVEYEEMAGFSSKLTRCEANVEHTGESETGELESATLEVSGMLVEVTIHRARINEERHRHRTAYLKFGDLGSILKKITIFGGDQVLWSKETFYLAYSSGSGPGRGPTETDMTSCDEAVGGRSIWPTAGSDGGTS</sequence>
<reference evidence="4" key="1">
    <citation type="submission" date="2010-05" db="EMBL/GenBank/DDBJ databases">
        <title>The genome sequence of Magnaporthe poae strain ATCC 64411.</title>
        <authorList>
            <person name="Ma L.-J."/>
            <person name="Dead R."/>
            <person name="Young S."/>
            <person name="Zeng Q."/>
            <person name="Koehrsen M."/>
            <person name="Alvarado L."/>
            <person name="Berlin A."/>
            <person name="Chapman S.B."/>
            <person name="Chen Z."/>
            <person name="Freedman E."/>
            <person name="Gellesch M."/>
            <person name="Goldberg J."/>
            <person name="Griggs A."/>
            <person name="Gujja S."/>
            <person name="Heilman E.R."/>
            <person name="Heiman D."/>
            <person name="Hepburn T."/>
            <person name="Howarth C."/>
            <person name="Jen D."/>
            <person name="Larson L."/>
            <person name="Mehta T."/>
            <person name="Neiman D."/>
            <person name="Pearson M."/>
            <person name="Roberts A."/>
            <person name="Saif S."/>
            <person name="Shea T."/>
            <person name="Shenoy N."/>
            <person name="Sisk P."/>
            <person name="Stolte C."/>
            <person name="Sykes S."/>
            <person name="Walk T."/>
            <person name="White J."/>
            <person name="Yandava C."/>
            <person name="Haas B."/>
            <person name="Nusbaum C."/>
            <person name="Birren B."/>
        </authorList>
    </citation>
    <scope>NUCLEOTIDE SEQUENCE [LARGE SCALE GENOMIC DNA]</scope>
    <source>
        <strain evidence="4">ATCC 64411 / 73-15</strain>
    </source>
</reference>
<evidence type="ECO:0000313" key="2">
    <source>
        <dbReference type="EMBL" id="KLU90403.1"/>
    </source>
</evidence>
<dbReference type="InterPro" id="IPR010730">
    <property type="entry name" value="HET"/>
</dbReference>
<reference evidence="3" key="5">
    <citation type="submission" date="2015-06" db="UniProtKB">
        <authorList>
            <consortium name="EnsemblFungi"/>
        </authorList>
    </citation>
    <scope>IDENTIFICATION</scope>
    <source>
        <strain evidence="3">ATCC 64411</strain>
    </source>
</reference>
<reference evidence="2" key="2">
    <citation type="submission" date="2010-05" db="EMBL/GenBank/DDBJ databases">
        <title>The Genome Sequence of Magnaporthe poae strain ATCC 64411.</title>
        <authorList>
            <consortium name="The Broad Institute Genome Sequencing Platform"/>
            <consortium name="Broad Institute Genome Sequencing Center for Infectious Disease"/>
            <person name="Ma L.-J."/>
            <person name="Dead R."/>
            <person name="Young S."/>
            <person name="Zeng Q."/>
            <person name="Koehrsen M."/>
            <person name="Alvarado L."/>
            <person name="Berlin A."/>
            <person name="Chapman S.B."/>
            <person name="Chen Z."/>
            <person name="Freedman E."/>
            <person name="Gellesch M."/>
            <person name="Goldberg J."/>
            <person name="Griggs A."/>
            <person name="Gujja S."/>
            <person name="Heilman E.R."/>
            <person name="Heiman D."/>
            <person name="Hepburn T."/>
            <person name="Howarth C."/>
            <person name="Jen D."/>
            <person name="Larson L."/>
            <person name="Mehta T."/>
            <person name="Neiman D."/>
            <person name="Pearson M."/>
            <person name="Roberts A."/>
            <person name="Saif S."/>
            <person name="Shea T."/>
            <person name="Shenoy N."/>
            <person name="Sisk P."/>
            <person name="Stolte C."/>
            <person name="Sykes S."/>
            <person name="Walk T."/>
            <person name="White J."/>
            <person name="Yandava C."/>
            <person name="Haas B."/>
            <person name="Nusbaum C."/>
            <person name="Birren B."/>
        </authorList>
    </citation>
    <scope>NUCLEOTIDE SEQUENCE</scope>
    <source>
        <strain evidence="2">ATCC 64411</strain>
    </source>
</reference>